<dbReference type="PANTHER" id="PTHR15137:SF9">
    <property type="entry name" value="TRANSCRIPTION INITIATION FACTOR TFIID SUBUNIT 2"/>
    <property type="match status" value="1"/>
</dbReference>
<comment type="caution">
    <text evidence="1">The sequence shown here is derived from an EMBL/GenBank/DDBJ whole genome shotgun (WGS) entry which is preliminary data.</text>
</comment>
<feature type="non-terminal residue" evidence="1">
    <location>
        <position position="104"/>
    </location>
</feature>
<dbReference type="SUPFAM" id="SSF63737">
    <property type="entry name" value="Leukotriene A4 hydrolase N-terminal domain"/>
    <property type="match status" value="1"/>
</dbReference>
<dbReference type="GO" id="GO:0005669">
    <property type="term" value="C:transcription factor TFIID complex"/>
    <property type="evidence" value="ECO:0007669"/>
    <property type="project" value="InterPro"/>
</dbReference>
<organism evidence="1 2">
    <name type="scientific">Thraustotheca clavata</name>
    <dbReference type="NCBI Taxonomy" id="74557"/>
    <lineage>
        <taxon>Eukaryota</taxon>
        <taxon>Sar</taxon>
        <taxon>Stramenopiles</taxon>
        <taxon>Oomycota</taxon>
        <taxon>Saprolegniomycetes</taxon>
        <taxon>Saprolegniales</taxon>
        <taxon>Achlyaceae</taxon>
        <taxon>Thraustotheca</taxon>
    </lineage>
</organism>
<dbReference type="GO" id="GO:0000976">
    <property type="term" value="F:transcription cis-regulatory region binding"/>
    <property type="evidence" value="ECO:0007669"/>
    <property type="project" value="TreeGrafter"/>
</dbReference>
<dbReference type="Gene3D" id="2.60.40.1730">
    <property type="entry name" value="tricorn interacting facor f3 domain"/>
    <property type="match status" value="1"/>
</dbReference>
<dbReference type="InterPro" id="IPR037813">
    <property type="entry name" value="TAF2"/>
</dbReference>
<dbReference type="STRING" id="74557.A0A1V9ZVM9"/>
<reference evidence="1 2" key="1">
    <citation type="journal article" date="2014" name="Genome Biol. Evol.">
        <title>The secreted proteins of Achlya hypogyna and Thraustotheca clavata identify the ancestral oomycete secretome and reveal gene acquisitions by horizontal gene transfer.</title>
        <authorList>
            <person name="Misner I."/>
            <person name="Blouin N."/>
            <person name="Leonard G."/>
            <person name="Richards T.A."/>
            <person name="Lane C.E."/>
        </authorList>
    </citation>
    <scope>NUCLEOTIDE SEQUENCE [LARGE SCALE GENOMIC DNA]</scope>
    <source>
        <strain evidence="1 2">ATCC 34112</strain>
    </source>
</reference>
<protein>
    <submittedName>
        <fullName evidence="1">Uncharacterized protein</fullName>
    </submittedName>
</protein>
<keyword evidence="2" id="KW-1185">Reference proteome</keyword>
<dbReference type="GO" id="GO:0016251">
    <property type="term" value="F:RNA polymerase II general transcription initiation factor activity"/>
    <property type="evidence" value="ECO:0007669"/>
    <property type="project" value="TreeGrafter"/>
</dbReference>
<sequence length="104" mass="12248">MMEYEYLQQRLQLRVDLMEKRMVGISELILAPKTADIKRVRIHCRQMKVTRVSVNGIDARFEQLEFLSEIVHESYRDWTAFDLFYRGAIVAAKEGTLVVELPED</sequence>
<dbReference type="EMBL" id="JNBS01001252">
    <property type="protein sequence ID" value="OQS02076.1"/>
    <property type="molecule type" value="Genomic_DNA"/>
</dbReference>
<dbReference type="AlphaFoldDB" id="A0A1V9ZVM9"/>
<dbReference type="InterPro" id="IPR042097">
    <property type="entry name" value="Aminopeptidase_N-like_N_sf"/>
</dbReference>
<dbReference type="OrthoDB" id="308861at2759"/>
<evidence type="ECO:0000313" key="1">
    <source>
        <dbReference type="EMBL" id="OQS02076.1"/>
    </source>
</evidence>
<dbReference type="GO" id="GO:0006367">
    <property type="term" value="P:transcription initiation at RNA polymerase II promoter"/>
    <property type="evidence" value="ECO:0007669"/>
    <property type="project" value="TreeGrafter"/>
</dbReference>
<proteinExistence type="predicted"/>
<name>A0A1V9ZVM9_9STRA</name>
<evidence type="ECO:0000313" key="2">
    <source>
        <dbReference type="Proteomes" id="UP000243217"/>
    </source>
</evidence>
<dbReference type="PANTHER" id="PTHR15137">
    <property type="entry name" value="TRANSCRIPTION INITIATION FACTOR TFIID"/>
    <property type="match status" value="1"/>
</dbReference>
<dbReference type="Proteomes" id="UP000243217">
    <property type="component" value="Unassembled WGS sequence"/>
</dbReference>
<accession>A0A1V9ZVM9</accession>
<gene>
    <name evidence="1" type="ORF">THRCLA_21515</name>
</gene>
<dbReference type="GO" id="GO:0003682">
    <property type="term" value="F:chromatin binding"/>
    <property type="evidence" value="ECO:0007669"/>
    <property type="project" value="TreeGrafter"/>
</dbReference>